<sequence length="384" mass="45456">MRAMLVDDEQMPLLHLKRMLECDMDEIDVIETFTDPSIALERAKALQPDVVFLDINMPQMNGLEVGERLQALLPAAQIVFVTGYDKYAVDAFDLCALDYVMKPVQLKRLQKTIQRLKERFKGTQPKPAEIKPAEPEPLLRINCFTRIELQVPGTEPQSIKWRTAKARELFAYLLHHRNRMIANDTVLELFWPDCDAAKGMTQLYTTIYLIRQTVKRCGLASFLSINRENLETGYKLTVDEARFETEEWEHSVKQAGTLRTDNRHVFEQLLERYTGDYYGDYEYIWAEHERERLRRLWLQLAQKLSRFYREHRMLQEAIRIHLRIQQFYPLDEESYTTLMKLYDATGNRAAVDEQYSLLATRWQTELDSEVNEDIKEWYAQWRLA</sequence>
<dbReference type="SUPFAM" id="SSF46894">
    <property type="entry name" value="C-terminal effector domain of the bipartite response regulators"/>
    <property type="match status" value="1"/>
</dbReference>
<dbReference type="InterPro" id="IPR011006">
    <property type="entry name" value="CheY-like_superfamily"/>
</dbReference>
<comment type="caution">
    <text evidence="7">The sequence shown here is derived from an EMBL/GenBank/DDBJ whole genome shotgun (WGS) entry which is preliminary data.</text>
</comment>
<dbReference type="EMBL" id="RHHQ01000008">
    <property type="protein sequence ID" value="RNB89960.1"/>
    <property type="molecule type" value="Genomic_DNA"/>
</dbReference>
<keyword evidence="4" id="KW-0804">Transcription</keyword>
<dbReference type="SUPFAM" id="SSF52172">
    <property type="entry name" value="CheY-like"/>
    <property type="match status" value="1"/>
</dbReference>
<dbReference type="AlphaFoldDB" id="A0A3M8DPA8"/>
<dbReference type="GO" id="GO:0006355">
    <property type="term" value="P:regulation of DNA-templated transcription"/>
    <property type="evidence" value="ECO:0007669"/>
    <property type="project" value="InterPro"/>
</dbReference>
<keyword evidence="5" id="KW-0597">Phosphoprotein</keyword>
<dbReference type="OrthoDB" id="3190595at2"/>
<evidence type="ECO:0000313" key="7">
    <source>
        <dbReference type="EMBL" id="RNB89960.1"/>
    </source>
</evidence>
<dbReference type="Gene3D" id="1.25.40.10">
    <property type="entry name" value="Tetratricopeptide repeat domain"/>
    <property type="match status" value="1"/>
</dbReference>
<dbReference type="SUPFAM" id="SSF48452">
    <property type="entry name" value="TPR-like"/>
    <property type="match status" value="1"/>
</dbReference>
<dbReference type="PROSITE" id="PS50110">
    <property type="entry name" value="RESPONSE_REGULATORY"/>
    <property type="match status" value="1"/>
</dbReference>
<keyword evidence="8" id="KW-1185">Reference proteome</keyword>
<dbReference type="InterPro" id="IPR001789">
    <property type="entry name" value="Sig_transdc_resp-reg_receiver"/>
</dbReference>
<proteinExistence type="predicted"/>
<dbReference type="GO" id="GO:0003677">
    <property type="term" value="F:DNA binding"/>
    <property type="evidence" value="ECO:0007669"/>
    <property type="project" value="UniProtKB-KW"/>
</dbReference>
<accession>A0A3M8DPA8</accession>
<gene>
    <name evidence="7" type="ORF">EDM56_12465</name>
</gene>
<dbReference type="Pfam" id="PF03704">
    <property type="entry name" value="BTAD"/>
    <property type="match status" value="1"/>
</dbReference>
<keyword evidence="3" id="KW-0238">DNA-binding</keyword>
<evidence type="ECO:0000256" key="1">
    <source>
        <dbReference type="ARBA" id="ARBA00023012"/>
    </source>
</evidence>
<dbReference type="InterPro" id="IPR016032">
    <property type="entry name" value="Sig_transdc_resp-reg_C-effctor"/>
</dbReference>
<dbReference type="Gene3D" id="1.10.10.10">
    <property type="entry name" value="Winged helix-like DNA-binding domain superfamily/Winged helix DNA-binding domain"/>
    <property type="match status" value="1"/>
</dbReference>
<feature type="domain" description="Response regulatory" evidence="6">
    <location>
        <begin position="2"/>
        <end position="117"/>
    </location>
</feature>
<evidence type="ECO:0000256" key="3">
    <source>
        <dbReference type="ARBA" id="ARBA00023125"/>
    </source>
</evidence>
<protein>
    <submittedName>
        <fullName evidence="7">Response regulator</fullName>
    </submittedName>
</protein>
<dbReference type="Proteomes" id="UP000271031">
    <property type="component" value="Unassembled WGS sequence"/>
</dbReference>
<evidence type="ECO:0000256" key="5">
    <source>
        <dbReference type="PROSITE-ProRule" id="PRU00169"/>
    </source>
</evidence>
<reference evidence="7 8" key="1">
    <citation type="submission" date="2018-10" db="EMBL/GenBank/DDBJ databases">
        <title>Phylogenomics of Brevibacillus.</title>
        <authorList>
            <person name="Dunlap C."/>
        </authorList>
    </citation>
    <scope>NUCLEOTIDE SEQUENCE [LARGE SCALE GENOMIC DNA]</scope>
    <source>
        <strain evidence="7 8">JCM 15716</strain>
    </source>
</reference>
<dbReference type="RefSeq" id="WP_122918213.1">
    <property type="nucleotide sequence ID" value="NZ_RHHQ01000008.1"/>
</dbReference>
<dbReference type="SMART" id="SM00448">
    <property type="entry name" value="REC"/>
    <property type="match status" value="1"/>
</dbReference>
<evidence type="ECO:0000313" key="8">
    <source>
        <dbReference type="Proteomes" id="UP000271031"/>
    </source>
</evidence>
<dbReference type="PANTHER" id="PTHR35807:SF2">
    <property type="entry name" value="TRANSCRIPTIONAL ACTIVATOR DOMAIN"/>
    <property type="match status" value="1"/>
</dbReference>
<evidence type="ECO:0000256" key="2">
    <source>
        <dbReference type="ARBA" id="ARBA00023015"/>
    </source>
</evidence>
<feature type="modified residue" description="4-aspartylphosphate" evidence="5">
    <location>
        <position position="54"/>
    </location>
</feature>
<organism evidence="7 8">
    <name type="scientific">Brevibacillus fluminis</name>
    <dbReference type="NCBI Taxonomy" id="511487"/>
    <lineage>
        <taxon>Bacteria</taxon>
        <taxon>Bacillati</taxon>
        <taxon>Bacillota</taxon>
        <taxon>Bacilli</taxon>
        <taxon>Bacillales</taxon>
        <taxon>Paenibacillaceae</taxon>
        <taxon>Brevibacillus</taxon>
    </lineage>
</organism>
<dbReference type="GO" id="GO:0000160">
    <property type="term" value="P:phosphorelay signal transduction system"/>
    <property type="evidence" value="ECO:0007669"/>
    <property type="project" value="UniProtKB-KW"/>
</dbReference>
<keyword evidence="2" id="KW-0805">Transcription regulation</keyword>
<evidence type="ECO:0000259" key="6">
    <source>
        <dbReference type="PROSITE" id="PS50110"/>
    </source>
</evidence>
<dbReference type="InterPro" id="IPR011990">
    <property type="entry name" value="TPR-like_helical_dom_sf"/>
</dbReference>
<dbReference type="Pfam" id="PF00072">
    <property type="entry name" value="Response_reg"/>
    <property type="match status" value="1"/>
</dbReference>
<dbReference type="Gene3D" id="3.40.50.2300">
    <property type="match status" value="1"/>
</dbReference>
<evidence type="ECO:0000256" key="4">
    <source>
        <dbReference type="ARBA" id="ARBA00023163"/>
    </source>
</evidence>
<name>A0A3M8DPA8_9BACL</name>
<dbReference type="InterPro" id="IPR051677">
    <property type="entry name" value="AfsR-DnrI-RedD_regulator"/>
</dbReference>
<dbReference type="InterPro" id="IPR005158">
    <property type="entry name" value="BTAD"/>
</dbReference>
<dbReference type="InterPro" id="IPR036388">
    <property type="entry name" value="WH-like_DNA-bd_sf"/>
</dbReference>
<dbReference type="SMART" id="SM01043">
    <property type="entry name" value="BTAD"/>
    <property type="match status" value="1"/>
</dbReference>
<dbReference type="PANTHER" id="PTHR35807">
    <property type="entry name" value="TRANSCRIPTIONAL REGULATOR REDD-RELATED"/>
    <property type="match status" value="1"/>
</dbReference>
<keyword evidence="1" id="KW-0902">Two-component regulatory system</keyword>